<dbReference type="InterPro" id="IPR011527">
    <property type="entry name" value="ABC1_TM_dom"/>
</dbReference>
<dbReference type="InterPro" id="IPR017871">
    <property type="entry name" value="ABC_transporter-like_CS"/>
</dbReference>
<feature type="transmembrane region" description="Helical" evidence="7">
    <location>
        <begin position="276"/>
        <end position="295"/>
    </location>
</feature>
<dbReference type="PROSITE" id="PS00211">
    <property type="entry name" value="ABC_TRANSPORTER_1"/>
    <property type="match status" value="1"/>
</dbReference>
<keyword evidence="5 7" id="KW-1133">Transmembrane helix</keyword>
<dbReference type="PANTHER" id="PTHR43394">
    <property type="entry name" value="ATP-DEPENDENT PERMEASE MDL1, MITOCHONDRIAL"/>
    <property type="match status" value="1"/>
</dbReference>
<dbReference type="Proteomes" id="UP000663090">
    <property type="component" value="Chromosome"/>
</dbReference>
<dbReference type="InterPro" id="IPR036640">
    <property type="entry name" value="ABC1_TM_sf"/>
</dbReference>
<dbReference type="SUPFAM" id="SSF52540">
    <property type="entry name" value="P-loop containing nucleoside triphosphate hydrolases"/>
    <property type="match status" value="1"/>
</dbReference>
<comment type="subcellular location">
    <subcellularLocation>
        <location evidence="1">Cell membrane</location>
        <topology evidence="1">Multi-pass membrane protein</topology>
    </subcellularLocation>
</comment>
<dbReference type="Gene3D" id="3.40.50.300">
    <property type="entry name" value="P-loop containing nucleotide triphosphate hydrolases"/>
    <property type="match status" value="1"/>
</dbReference>
<evidence type="ECO:0000256" key="5">
    <source>
        <dbReference type="ARBA" id="ARBA00022989"/>
    </source>
</evidence>
<name>A0ABX7N1A8_9BACT</name>
<dbReference type="InterPro" id="IPR003439">
    <property type="entry name" value="ABC_transporter-like_ATP-bd"/>
</dbReference>
<feature type="transmembrane region" description="Helical" evidence="7">
    <location>
        <begin position="87"/>
        <end position="104"/>
    </location>
</feature>
<dbReference type="EMBL" id="CP071091">
    <property type="protein sequence ID" value="QSQ12491.1"/>
    <property type="molecule type" value="Genomic_DNA"/>
</dbReference>
<dbReference type="InterPro" id="IPR003593">
    <property type="entry name" value="AAA+_ATPase"/>
</dbReference>
<feature type="transmembrane region" description="Helical" evidence="7">
    <location>
        <begin position="191"/>
        <end position="216"/>
    </location>
</feature>
<proteinExistence type="predicted"/>
<feature type="domain" description="ABC transmembrane type-1" evidence="9">
    <location>
        <begin position="46"/>
        <end position="335"/>
    </location>
</feature>
<dbReference type="PANTHER" id="PTHR43394:SF1">
    <property type="entry name" value="ATP-BINDING CASSETTE SUB-FAMILY B MEMBER 10, MITOCHONDRIAL"/>
    <property type="match status" value="1"/>
</dbReference>
<evidence type="ECO:0000256" key="1">
    <source>
        <dbReference type="ARBA" id="ARBA00004651"/>
    </source>
</evidence>
<dbReference type="PROSITE" id="PS50929">
    <property type="entry name" value="ABC_TM1F"/>
    <property type="match status" value="1"/>
</dbReference>
<keyword evidence="3" id="KW-0547">Nucleotide-binding</keyword>
<gene>
    <name evidence="10" type="ORF">JY572_29600</name>
</gene>
<dbReference type="InterPro" id="IPR039421">
    <property type="entry name" value="Type_1_exporter"/>
</dbReference>
<evidence type="ECO:0000256" key="3">
    <source>
        <dbReference type="ARBA" id="ARBA00022741"/>
    </source>
</evidence>
<dbReference type="PROSITE" id="PS50893">
    <property type="entry name" value="ABC_TRANSPORTER_2"/>
    <property type="match status" value="1"/>
</dbReference>
<protein>
    <submittedName>
        <fullName evidence="10">ABC transporter ATP-binding protein</fullName>
    </submittedName>
</protein>
<organism evidence="10 11">
    <name type="scientific">Myxococcus landrumensis</name>
    <dbReference type="NCBI Taxonomy" id="2813577"/>
    <lineage>
        <taxon>Bacteria</taxon>
        <taxon>Pseudomonadati</taxon>
        <taxon>Myxococcota</taxon>
        <taxon>Myxococcia</taxon>
        <taxon>Myxococcales</taxon>
        <taxon>Cystobacterineae</taxon>
        <taxon>Myxococcaceae</taxon>
        <taxon>Myxococcus</taxon>
    </lineage>
</organism>
<dbReference type="InterPro" id="IPR027417">
    <property type="entry name" value="P-loop_NTPase"/>
</dbReference>
<evidence type="ECO:0000259" key="9">
    <source>
        <dbReference type="PROSITE" id="PS50929"/>
    </source>
</evidence>
<reference evidence="10 11" key="1">
    <citation type="submission" date="2021-02" db="EMBL/GenBank/DDBJ databases">
        <title>De Novo genome assembly of isolated myxobacteria.</title>
        <authorList>
            <person name="Stevens D.C."/>
        </authorList>
    </citation>
    <scope>NUCLEOTIDE SEQUENCE [LARGE SCALE GENOMIC DNA]</scope>
    <source>
        <strain evidence="10 11">SCHIC003</strain>
    </source>
</reference>
<evidence type="ECO:0000313" key="11">
    <source>
        <dbReference type="Proteomes" id="UP000663090"/>
    </source>
</evidence>
<evidence type="ECO:0000259" key="8">
    <source>
        <dbReference type="PROSITE" id="PS50893"/>
    </source>
</evidence>
<dbReference type="RefSeq" id="WP_206714216.1">
    <property type="nucleotide sequence ID" value="NZ_CP071091.1"/>
</dbReference>
<keyword evidence="11" id="KW-1185">Reference proteome</keyword>
<dbReference type="Pfam" id="PF00005">
    <property type="entry name" value="ABC_tran"/>
    <property type="match status" value="1"/>
</dbReference>
<accession>A0ABX7N1A8</accession>
<evidence type="ECO:0000256" key="6">
    <source>
        <dbReference type="ARBA" id="ARBA00023136"/>
    </source>
</evidence>
<dbReference type="SUPFAM" id="SSF90123">
    <property type="entry name" value="ABC transporter transmembrane region"/>
    <property type="match status" value="1"/>
</dbReference>
<dbReference type="Gene3D" id="1.20.1560.10">
    <property type="entry name" value="ABC transporter type 1, transmembrane domain"/>
    <property type="match status" value="1"/>
</dbReference>
<feature type="transmembrane region" description="Helical" evidence="7">
    <location>
        <begin position="45"/>
        <end position="67"/>
    </location>
</feature>
<evidence type="ECO:0000256" key="7">
    <source>
        <dbReference type="SAM" id="Phobius"/>
    </source>
</evidence>
<dbReference type="SMART" id="SM00382">
    <property type="entry name" value="AAA"/>
    <property type="match status" value="1"/>
</dbReference>
<dbReference type="GO" id="GO:0005524">
    <property type="term" value="F:ATP binding"/>
    <property type="evidence" value="ECO:0007669"/>
    <property type="project" value="UniProtKB-KW"/>
</dbReference>
<keyword evidence="4 10" id="KW-0067">ATP-binding</keyword>
<evidence type="ECO:0000313" key="10">
    <source>
        <dbReference type="EMBL" id="QSQ12491.1"/>
    </source>
</evidence>
<sequence>MSPPPIDSTSPAKSSLKDRLKSAGSLFRQLPGTFRIFWQASPRGAVVLGALTLVAALLPAAIAWVGKLIVDAVVAAAQGSEEARSRVFGWVGLEFALMLGSAVVERGLTLTRELLRANLGNVLNERILQKALDLELQHFEDSNTYDKMQNARREASSRPLSLVMQAFSIVRNAITLSTFAALLVALSPWSVVVLVAASIPAFIAEARLAMAGFRLYSWRAPEGRKLNYLEWILTRDSHVKEVKLFGLGDLVLGRYRELFKKFFAEDRALAFKRMGWGLGLGVLSLGAFYGCYVFVAGRAASGAITVGDMVLYLAVFRQGQSAFQGILTSVGSMYEDALFMSNLFMYLEIPTGNEVARVLPAKSPGRGRMNDIELRGVSFRYPGKEAWALRNVSLTLRPGEKLALVGENGAGKSTLVKLLLRLYEPTEGTILYGGVDIRDMDVGDLRSRFGAVFQDFVRYQFNVAENIGLGHVPALEDRGRIEKAAEQGGASGVIAALPSQYDTMLGGWFEKGQELSSGQWQKLAVARAFMRDDAEVLILDEPTASIDAEAEHALFERFQALAADRIAIVISHRFSTVRMADQIAVLHNGGVDELGSHDALMAKDGRYAHLFRLQARGYRD</sequence>
<evidence type="ECO:0000256" key="2">
    <source>
        <dbReference type="ARBA" id="ARBA00022692"/>
    </source>
</evidence>
<feature type="domain" description="ABC transporter" evidence="8">
    <location>
        <begin position="372"/>
        <end position="613"/>
    </location>
</feature>
<keyword evidence="6 7" id="KW-0472">Membrane</keyword>
<keyword evidence="2 7" id="KW-0812">Transmembrane</keyword>
<evidence type="ECO:0000256" key="4">
    <source>
        <dbReference type="ARBA" id="ARBA00022840"/>
    </source>
</evidence>